<dbReference type="GO" id="GO:0030322">
    <property type="term" value="P:stabilization of membrane potential"/>
    <property type="evidence" value="ECO:0007669"/>
    <property type="project" value="TreeGrafter"/>
</dbReference>
<organism evidence="10 11">
    <name type="scientific">Candidatus Uhrbacteria bacterium CG10_big_fil_rev_8_21_14_0_10_50_16</name>
    <dbReference type="NCBI Taxonomy" id="1975039"/>
    <lineage>
        <taxon>Bacteria</taxon>
        <taxon>Candidatus Uhriibacteriota</taxon>
    </lineage>
</organism>
<dbReference type="GO" id="GO:0022841">
    <property type="term" value="F:potassium ion leak channel activity"/>
    <property type="evidence" value="ECO:0007669"/>
    <property type="project" value="TreeGrafter"/>
</dbReference>
<evidence type="ECO:0000256" key="3">
    <source>
        <dbReference type="ARBA" id="ARBA00022692"/>
    </source>
</evidence>
<evidence type="ECO:0000256" key="1">
    <source>
        <dbReference type="ARBA" id="ARBA00004141"/>
    </source>
</evidence>
<reference evidence="10 11" key="1">
    <citation type="submission" date="2017-09" db="EMBL/GenBank/DDBJ databases">
        <title>Depth-based differentiation of microbial function through sediment-hosted aquifers and enrichment of novel symbionts in the deep terrestrial subsurface.</title>
        <authorList>
            <person name="Probst A.J."/>
            <person name="Ladd B."/>
            <person name="Jarett J.K."/>
            <person name="Geller-Mcgrath D.E."/>
            <person name="Sieber C.M."/>
            <person name="Emerson J.B."/>
            <person name="Anantharaman K."/>
            <person name="Thomas B.C."/>
            <person name="Malmstrom R."/>
            <person name="Stieglmeier M."/>
            <person name="Klingl A."/>
            <person name="Woyke T."/>
            <person name="Ryan C.M."/>
            <person name="Banfield J.F."/>
        </authorList>
    </citation>
    <scope>NUCLEOTIDE SEQUENCE [LARGE SCALE GENOMIC DNA]</scope>
    <source>
        <strain evidence="10">CG10_big_fil_rev_8_21_14_0_10_50_16</strain>
    </source>
</reference>
<dbReference type="PANTHER" id="PTHR11003">
    <property type="entry name" value="POTASSIUM CHANNEL, SUBFAMILY K"/>
    <property type="match status" value="1"/>
</dbReference>
<keyword evidence="6 8" id="KW-0472">Membrane</keyword>
<evidence type="ECO:0000256" key="8">
    <source>
        <dbReference type="SAM" id="Phobius"/>
    </source>
</evidence>
<dbReference type="InterPro" id="IPR003280">
    <property type="entry name" value="2pore_dom_K_chnl"/>
</dbReference>
<keyword evidence="2" id="KW-0813">Transport</keyword>
<dbReference type="Proteomes" id="UP000230084">
    <property type="component" value="Unassembled WGS sequence"/>
</dbReference>
<evidence type="ECO:0000256" key="7">
    <source>
        <dbReference type="ARBA" id="ARBA00023303"/>
    </source>
</evidence>
<keyword evidence="3 8" id="KW-0812">Transmembrane</keyword>
<dbReference type="AlphaFoldDB" id="A0A2H0RN64"/>
<dbReference type="EMBL" id="PCYM01000001">
    <property type="protein sequence ID" value="PIR47989.1"/>
    <property type="molecule type" value="Genomic_DNA"/>
</dbReference>
<keyword evidence="4 8" id="KW-1133">Transmembrane helix</keyword>
<evidence type="ECO:0000313" key="10">
    <source>
        <dbReference type="EMBL" id="PIR47989.1"/>
    </source>
</evidence>
<feature type="domain" description="Potassium channel" evidence="9">
    <location>
        <begin position="18"/>
        <end position="90"/>
    </location>
</feature>
<name>A0A2H0RN64_9BACT</name>
<comment type="subcellular location">
    <subcellularLocation>
        <location evidence="1">Membrane</location>
        <topology evidence="1">Multi-pass membrane protein</topology>
    </subcellularLocation>
</comment>
<evidence type="ECO:0000256" key="6">
    <source>
        <dbReference type="ARBA" id="ARBA00023136"/>
    </source>
</evidence>
<proteinExistence type="predicted"/>
<sequence>MNTITNQFVKRIFLIFVVLAALLVGGTIIFQRLENWTWIQAFYFSVATVTTVGYGDLAPSSDTSRLVTSVYALLSIPLLLFGIGIVGELVFARYHDQMSIRGRITKKRRKK</sequence>
<dbReference type="GO" id="GO:0015271">
    <property type="term" value="F:outward rectifier potassium channel activity"/>
    <property type="evidence" value="ECO:0007669"/>
    <property type="project" value="TreeGrafter"/>
</dbReference>
<keyword evidence="5" id="KW-0406">Ion transport</keyword>
<feature type="transmembrane region" description="Helical" evidence="8">
    <location>
        <begin position="12"/>
        <end position="30"/>
    </location>
</feature>
<keyword evidence="7" id="KW-0407">Ion channel</keyword>
<evidence type="ECO:0000313" key="11">
    <source>
        <dbReference type="Proteomes" id="UP000230084"/>
    </source>
</evidence>
<dbReference type="Pfam" id="PF07885">
    <property type="entry name" value="Ion_trans_2"/>
    <property type="match status" value="1"/>
</dbReference>
<evidence type="ECO:0000256" key="5">
    <source>
        <dbReference type="ARBA" id="ARBA00023065"/>
    </source>
</evidence>
<evidence type="ECO:0000256" key="4">
    <source>
        <dbReference type="ARBA" id="ARBA00022989"/>
    </source>
</evidence>
<evidence type="ECO:0000256" key="2">
    <source>
        <dbReference type="ARBA" id="ARBA00022448"/>
    </source>
</evidence>
<protein>
    <recommendedName>
        <fullName evidence="9">Potassium channel domain-containing protein</fullName>
    </recommendedName>
</protein>
<comment type="caution">
    <text evidence="10">The sequence shown here is derived from an EMBL/GenBank/DDBJ whole genome shotgun (WGS) entry which is preliminary data.</text>
</comment>
<evidence type="ECO:0000259" key="9">
    <source>
        <dbReference type="Pfam" id="PF07885"/>
    </source>
</evidence>
<dbReference type="Gene3D" id="1.10.287.70">
    <property type="match status" value="1"/>
</dbReference>
<dbReference type="PANTHER" id="PTHR11003:SF291">
    <property type="entry name" value="IP11374P"/>
    <property type="match status" value="1"/>
</dbReference>
<feature type="transmembrane region" description="Helical" evidence="8">
    <location>
        <begin position="70"/>
        <end position="91"/>
    </location>
</feature>
<gene>
    <name evidence="10" type="ORF">COV06_01145</name>
</gene>
<accession>A0A2H0RN64</accession>
<dbReference type="SUPFAM" id="SSF81324">
    <property type="entry name" value="Voltage-gated potassium channels"/>
    <property type="match status" value="1"/>
</dbReference>
<dbReference type="InterPro" id="IPR013099">
    <property type="entry name" value="K_chnl_dom"/>
</dbReference>
<dbReference type="GO" id="GO:0005886">
    <property type="term" value="C:plasma membrane"/>
    <property type="evidence" value="ECO:0007669"/>
    <property type="project" value="TreeGrafter"/>
</dbReference>